<dbReference type="GO" id="GO:0005874">
    <property type="term" value="C:microtubule"/>
    <property type="evidence" value="ECO:0007669"/>
    <property type="project" value="InterPro"/>
</dbReference>
<dbReference type="OrthoDB" id="3071686at2759"/>
<feature type="compositionally biased region" description="Polar residues" evidence="5">
    <location>
        <begin position="456"/>
        <end position="495"/>
    </location>
</feature>
<dbReference type="EMBL" id="CM032189">
    <property type="protein sequence ID" value="KAG7087812.1"/>
    <property type="molecule type" value="Genomic_DNA"/>
</dbReference>
<feature type="region of interest" description="Disordered" evidence="5">
    <location>
        <begin position="958"/>
        <end position="988"/>
    </location>
</feature>
<feature type="compositionally biased region" description="Basic and acidic residues" evidence="5">
    <location>
        <begin position="291"/>
        <end position="302"/>
    </location>
</feature>
<keyword evidence="3" id="KW-0963">Cytoplasm</keyword>
<dbReference type="InterPro" id="IPR009675">
    <property type="entry name" value="TPX2_fam"/>
</dbReference>
<evidence type="ECO:0000256" key="1">
    <source>
        <dbReference type="ARBA" id="ARBA00004245"/>
    </source>
</evidence>
<feature type="compositionally biased region" description="Low complexity" evidence="5">
    <location>
        <begin position="384"/>
        <end position="398"/>
    </location>
</feature>
<gene>
    <name evidence="7" type="ORF">E1B28_013752</name>
</gene>
<evidence type="ECO:0000259" key="6">
    <source>
        <dbReference type="Pfam" id="PF06886"/>
    </source>
</evidence>
<feature type="compositionally biased region" description="Basic and acidic residues" evidence="5">
    <location>
        <begin position="531"/>
        <end position="549"/>
    </location>
</feature>
<evidence type="ECO:0000256" key="3">
    <source>
        <dbReference type="ARBA" id="ARBA00022490"/>
    </source>
</evidence>
<dbReference type="InterPro" id="IPR027329">
    <property type="entry name" value="TPX2_C"/>
</dbReference>
<dbReference type="PANTHER" id="PTHR14326">
    <property type="entry name" value="TARGETING PROTEIN FOR XKLP2"/>
    <property type="match status" value="1"/>
</dbReference>
<accession>A0A9P7UML1</accession>
<comment type="subcellular location">
    <subcellularLocation>
        <location evidence="1">Cytoplasm</location>
        <location evidence="1">Cytoskeleton</location>
    </subcellularLocation>
</comment>
<protein>
    <recommendedName>
        <fullName evidence="6">TPX2 C-terminal domain-containing protein</fullName>
    </recommendedName>
</protein>
<evidence type="ECO:0000256" key="2">
    <source>
        <dbReference type="ARBA" id="ARBA00005885"/>
    </source>
</evidence>
<feature type="compositionally biased region" description="Low complexity" evidence="5">
    <location>
        <begin position="808"/>
        <end position="820"/>
    </location>
</feature>
<dbReference type="AlphaFoldDB" id="A0A9P7UML1"/>
<feature type="compositionally biased region" description="Low complexity" evidence="5">
    <location>
        <begin position="203"/>
        <end position="219"/>
    </location>
</feature>
<feature type="compositionally biased region" description="Low complexity" evidence="5">
    <location>
        <begin position="735"/>
        <end position="750"/>
    </location>
</feature>
<dbReference type="RefSeq" id="XP_043004283.1">
    <property type="nucleotide sequence ID" value="XM_043158928.1"/>
</dbReference>
<evidence type="ECO:0000313" key="8">
    <source>
        <dbReference type="Proteomes" id="UP001049176"/>
    </source>
</evidence>
<feature type="compositionally biased region" description="Low complexity" evidence="5">
    <location>
        <begin position="243"/>
        <end position="256"/>
    </location>
</feature>
<feature type="compositionally biased region" description="Basic and acidic residues" evidence="5">
    <location>
        <begin position="716"/>
        <end position="728"/>
    </location>
</feature>
<evidence type="ECO:0000256" key="5">
    <source>
        <dbReference type="SAM" id="MobiDB-lite"/>
    </source>
</evidence>
<evidence type="ECO:0000313" key="7">
    <source>
        <dbReference type="EMBL" id="KAG7087812.1"/>
    </source>
</evidence>
<proteinExistence type="inferred from homology"/>
<feature type="compositionally biased region" description="Low complexity" evidence="5">
    <location>
        <begin position="410"/>
        <end position="421"/>
    </location>
</feature>
<feature type="compositionally biased region" description="Polar residues" evidence="5">
    <location>
        <begin position="276"/>
        <end position="290"/>
    </location>
</feature>
<feature type="compositionally biased region" description="Low complexity" evidence="5">
    <location>
        <begin position="101"/>
        <end position="116"/>
    </location>
</feature>
<dbReference type="GeneID" id="66082827"/>
<feature type="compositionally biased region" description="Low complexity" evidence="5">
    <location>
        <begin position="699"/>
        <end position="715"/>
    </location>
</feature>
<dbReference type="Proteomes" id="UP001049176">
    <property type="component" value="Chromosome 9"/>
</dbReference>
<dbReference type="GO" id="GO:0060236">
    <property type="term" value="P:regulation of mitotic spindle organization"/>
    <property type="evidence" value="ECO:0007669"/>
    <property type="project" value="InterPro"/>
</dbReference>
<feature type="compositionally biased region" description="Low complexity" evidence="5">
    <location>
        <begin position="873"/>
        <end position="890"/>
    </location>
</feature>
<dbReference type="PANTHER" id="PTHR14326:SF44">
    <property type="entry name" value="TARGETING PROTEIN FOR XKLP2"/>
    <property type="match status" value="1"/>
</dbReference>
<feature type="region of interest" description="Disordered" evidence="5">
    <location>
        <begin position="237"/>
        <end position="256"/>
    </location>
</feature>
<feature type="region of interest" description="Disordered" evidence="5">
    <location>
        <begin position="85"/>
        <end position="148"/>
    </location>
</feature>
<keyword evidence="4" id="KW-0206">Cytoskeleton</keyword>
<dbReference type="KEGG" id="more:E1B28_013752"/>
<comment type="similarity">
    <text evidence="2">Belongs to the TPX2 family.</text>
</comment>
<comment type="caution">
    <text evidence="7">The sequence shown here is derived from an EMBL/GenBank/DDBJ whole genome shotgun (WGS) entry which is preliminary data.</text>
</comment>
<feature type="region of interest" description="Disordered" evidence="5">
    <location>
        <begin position="272"/>
        <end position="346"/>
    </location>
</feature>
<keyword evidence="8" id="KW-1185">Reference proteome</keyword>
<feature type="compositionally biased region" description="Basic residues" evidence="5">
    <location>
        <begin position="85"/>
        <end position="98"/>
    </location>
</feature>
<feature type="compositionally biased region" description="Polar residues" evidence="5">
    <location>
        <begin position="666"/>
        <end position="680"/>
    </location>
</feature>
<feature type="compositionally biased region" description="Basic and acidic residues" evidence="5">
    <location>
        <begin position="500"/>
        <end position="524"/>
    </location>
</feature>
<organism evidence="7 8">
    <name type="scientific">Marasmius oreades</name>
    <name type="common">fairy-ring Marasmius</name>
    <dbReference type="NCBI Taxonomy" id="181124"/>
    <lineage>
        <taxon>Eukaryota</taxon>
        <taxon>Fungi</taxon>
        <taxon>Dikarya</taxon>
        <taxon>Basidiomycota</taxon>
        <taxon>Agaricomycotina</taxon>
        <taxon>Agaricomycetes</taxon>
        <taxon>Agaricomycetidae</taxon>
        <taxon>Agaricales</taxon>
        <taxon>Marasmiineae</taxon>
        <taxon>Marasmiaceae</taxon>
        <taxon>Marasmius</taxon>
    </lineage>
</organism>
<name>A0A9P7UML1_9AGAR</name>
<feature type="region of interest" description="Disordered" evidence="5">
    <location>
        <begin position="383"/>
        <end position="910"/>
    </location>
</feature>
<feature type="compositionally biased region" description="Basic and acidic residues" evidence="5">
    <location>
        <begin position="822"/>
        <end position="831"/>
    </location>
</feature>
<feature type="domain" description="TPX2 C-terminal" evidence="6">
    <location>
        <begin position="937"/>
        <end position="1005"/>
    </location>
</feature>
<dbReference type="Pfam" id="PF06886">
    <property type="entry name" value="TPX2"/>
    <property type="match status" value="1"/>
</dbReference>
<feature type="compositionally biased region" description="Low complexity" evidence="5">
    <location>
        <begin position="607"/>
        <end position="629"/>
    </location>
</feature>
<feature type="region of interest" description="Disordered" evidence="5">
    <location>
        <begin position="194"/>
        <end position="219"/>
    </location>
</feature>
<reference evidence="7" key="1">
    <citation type="journal article" date="2021" name="Genome Biol. Evol.">
        <title>The assembled and annotated genome of the fairy-ring fungus Marasmius oreades.</title>
        <authorList>
            <person name="Hiltunen M."/>
            <person name="Ament-Velasquez S.L."/>
            <person name="Johannesson H."/>
        </authorList>
    </citation>
    <scope>NUCLEOTIDE SEQUENCE</scope>
    <source>
        <strain evidence="7">03SP1</strain>
    </source>
</reference>
<evidence type="ECO:0000256" key="4">
    <source>
        <dbReference type="ARBA" id="ARBA00023212"/>
    </source>
</evidence>
<feature type="compositionally biased region" description="Polar residues" evidence="5">
    <location>
        <begin position="435"/>
        <end position="449"/>
    </location>
</feature>
<feature type="compositionally biased region" description="Basic and acidic residues" evidence="5">
    <location>
        <begin position="856"/>
        <end position="871"/>
    </location>
</feature>
<feature type="compositionally biased region" description="Low complexity" evidence="5">
    <location>
        <begin position="650"/>
        <end position="665"/>
    </location>
</feature>
<sequence>MRNGNKGEDLSLLRHIPDISLSLSNVSSTFGSEGGIEPSFQIPSRYQNDDDEDLLLLDNGGDFFRGADGEEYSLLHATPAPPRQRFKQHLTPKTKTKTNHSYTDTDTHASASASATVLVDSPRKNISPLPGGQDGEKKNKRKLVAADDTTYSTPKRLATLKSDLGSFSSDLERTEMEIEMTMRSRTRTRMRVVETETGPQNYTTGSSPPEPLPTETSTPEVKVVETVEDIVVEKEPQEAGMKTTSESTVDSTTTMSSCLDGVAGRLMIYSRELKSHSSQPKGMTKPSTEAKNPRQKDQDQNDGKFPNPKGTKNVQHEPELELQRQPQSSTALKTMRRPPTSVLKPSVALTRATAINNNTRPTTNISRANTTSVARPIIASAAITDGSTTSPSDSPQTGEANLSGGHLEAPSSSWSLPSTTLPSPPTHSPSRTDSNPYSSSPAPNDSTSAPAMAVDVSNNESQEGESSLTASQPQPQPETSVSSFKSNSREYTTMHPQGPSEDKTRTKEPRGLRREVREDRDGGGERAGLVKGKETGREKGEKQRGREQQQQRPVVKNPHARVQVLPANIAKRAIPTEKQKPLEGLGSKNDIKKKQPSSSLSLDAKPSGTGTALVSSSSTSTSTSLATTTDLDANLGILDTPEPSPIAGDGVKSTSTSGAGATSVACVSSSNTDTQVSHHSLNGPVEGDENPLTVSQLQPSPGKRSSSPSPSTSGSHLHDVHPSGRTEGRVQGQGNANSRSVASSSCSSSVGKKRGSLGGGEEGPRKKPRTRLVVGRGCAPPPPPHAHTRITRRVSAVRARGPEKPKQKGVVGPVKAGPKVSSKPEWDDEKNNATSVNSSSGSGSGSAKPNTNTKPFEFRFRTDMRVAERQRQQQRSISSSASASASAGSSVNAKVPSGFSSSVHPIPDFKSSHAQLDSALALRRSQVTPVIPISMGMHTEVRAQQRAEFDLVLREKERQREEMEEARRKEEREEEEREVREIRRRIDEVNKARARPVPEWYYQEGERGKEK</sequence>
<dbReference type="GO" id="GO:0005819">
    <property type="term" value="C:spindle"/>
    <property type="evidence" value="ECO:0007669"/>
    <property type="project" value="InterPro"/>
</dbReference>